<dbReference type="Gene3D" id="3.30.1190.10">
    <property type="entry name" value="DNA-binding protein Tfx superfamily, archaea"/>
    <property type="match status" value="1"/>
</dbReference>
<dbReference type="AlphaFoldDB" id="B8D4N9"/>
<dbReference type="GO" id="GO:0003677">
    <property type="term" value="F:DNA binding"/>
    <property type="evidence" value="ECO:0007669"/>
    <property type="project" value="InterPro"/>
</dbReference>
<dbReference type="CDD" id="cd06171">
    <property type="entry name" value="Sigma70_r4"/>
    <property type="match status" value="1"/>
</dbReference>
<evidence type="ECO:0000313" key="3">
    <source>
        <dbReference type="Proteomes" id="UP000006903"/>
    </source>
</evidence>
<dbReference type="EMBL" id="CP001140">
    <property type="protein sequence ID" value="ACL11070.1"/>
    <property type="molecule type" value="Genomic_DNA"/>
</dbReference>
<dbReference type="SMART" id="SM00421">
    <property type="entry name" value="HTH_LUXR"/>
    <property type="match status" value="1"/>
</dbReference>
<dbReference type="InterPro" id="IPR013324">
    <property type="entry name" value="RNA_pol_sigma_r3/r4-like"/>
</dbReference>
<dbReference type="InterPro" id="IPR001387">
    <property type="entry name" value="Cro/C1-type_HTH"/>
</dbReference>
<gene>
    <name evidence="2" type="ordered locus">DKAM_0744</name>
</gene>
<organism evidence="2 3">
    <name type="scientific">Desulfurococcus amylolyticus (strain DSM 18924 / JCM 16383 / VKM B-2413 / 1221n)</name>
    <name type="common">Desulfurococcus kamchatkensis</name>
    <dbReference type="NCBI Taxonomy" id="490899"/>
    <lineage>
        <taxon>Archaea</taxon>
        <taxon>Thermoproteota</taxon>
        <taxon>Thermoprotei</taxon>
        <taxon>Desulfurococcales</taxon>
        <taxon>Desulfurococcaceae</taxon>
        <taxon>Desulfurococcus</taxon>
    </lineage>
</organism>
<dbReference type="InterPro" id="IPR000792">
    <property type="entry name" value="Tscrpt_reg_LuxR_C"/>
</dbReference>
<evidence type="ECO:0000259" key="1">
    <source>
        <dbReference type="PROSITE" id="PS50943"/>
    </source>
</evidence>
<dbReference type="Pfam" id="PF14601">
    <property type="entry name" value="TFX_C"/>
    <property type="match status" value="1"/>
</dbReference>
<dbReference type="PROSITE" id="PS50943">
    <property type="entry name" value="HTH_CROC1"/>
    <property type="match status" value="1"/>
</dbReference>
<dbReference type="KEGG" id="dka:DKAM_0744"/>
<dbReference type="InterPro" id="IPR029291">
    <property type="entry name" value="Tfx_C"/>
</dbReference>
<evidence type="ECO:0000313" key="2">
    <source>
        <dbReference type="EMBL" id="ACL11070.1"/>
    </source>
</evidence>
<dbReference type="PRINTS" id="PR00038">
    <property type="entry name" value="HTHLUXR"/>
</dbReference>
<dbReference type="GeneID" id="7170911"/>
<protein>
    <submittedName>
        <fullName evidence="2">Putative transcriptional regulatory protein</fullName>
    </submittedName>
</protein>
<name>B8D4N9_DESA1</name>
<dbReference type="SUPFAM" id="SSF88659">
    <property type="entry name" value="Sigma3 and sigma4 domains of RNA polymerase sigma factors"/>
    <property type="match status" value="1"/>
</dbReference>
<dbReference type="GO" id="GO:0003700">
    <property type="term" value="F:DNA-binding transcription factor activity"/>
    <property type="evidence" value="ECO:0007669"/>
    <property type="project" value="InterPro"/>
</dbReference>
<accession>B8D4N9</accession>
<dbReference type="NCBIfam" id="TIGR00721">
    <property type="entry name" value="tfx"/>
    <property type="match status" value="1"/>
</dbReference>
<proteinExistence type="predicted"/>
<reference evidence="2 3" key="1">
    <citation type="journal article" date="2009" name="J. Bacteriol.">
        <title>Complete genome sequence of the anaerobic, protein-degrading hyperthermophilic crenarchaeon Desulfurococcus kamchatkensis.</title>
        <authorList>
            <person name="Ravin N.V."/>
            <person name="Mardanov A.V."/>
            <person name="Beletsky A.V."/>
            <person name="Kublanov I.V."/>
            <person name="Kolganova T.V."/>
            <person name="Lebedinsky A.V."/>
            <person name="Chernyh N.A."/>
            <person name="Bonch-Osmolovskaya E.A."/>
            <person name="Skryabin K.G."/>
        </authorList>
    </citation>
    <scope>NUCLEOTIDE SEQUENCE [LARGE SCALE GENOMIC DNA]</scope>
    <source>
        <strain evidence="3">DSM 18924 / JCM 16383 / VKM B-2413 / 1221n</strain>
    </source>
</reference>
<sequence length="135" mass="15365">MKYGLLTEKQYLVLKYRAQGLTQEEIARILGISRSTIAVIEKSALRKIRMAEETIRLYRLLHAAGYIDIPAGTHMAEIPGMLIKKADELGIKLKGDFNLIYGQLRLLIGARVTRLPRYVRAVIHSDGSYEFYLLT</sequence>
<feature type="domain" description="HTH cro/C1-type" evidence="1">
    <location>
        <begin position="18"/>
        <end position="42"/>
    </location>
</feature>
<dbReference type="GO" id="GO:0006352">
    <property type="term" value="P:DNA-templated transcription initiation"/>
    <property type="evidence" value="ECO:0007669"/>
    <property type="project" value="InterPro"/>
</dbReference>
<dbReference type="InterPro" id="IPR007630">
    <property type="entry name" value="RNA_pol_sigma70_r4"/>
</dbReference>
<dbReference type="eggNOG" id="arCOG04554">
    <property type="taxonomic scope" value="Archaea"/>
</dbReference>
<dbReference type="HOGENOM" id="CLU_125807_1_0_2"/>
<dbReference type="STRING" id="490899.DKAM_0744"/>
<dbReference type="Proteomes" id="UP000006903">
    <property type="component" value="Chromosome"/>
</dbReference>
<dbReference type="InterPro" id="IPR036657">
    <property type="entry name" value="Tfx_DNA-bd_sf_arc"/>
</dbReference>
<dbReference type="Pfam" id="PF04545">
    <property type="entry name" value="Sigma70_r4"/>
    <property type="match status" value="1"/>
</dbReference>
<dbReference type="RefSeq" id="WP_012608411.1">
    <property type="nucleotide sequence ID" value="NC_011766.1"/>
</dbReference>
<dbReference type="InterPro" id="IPR004645">
    <property type="entry name" value="Tfx_DNA-bd_arc"/>
</dbReference>